<evidence type="ECO:0000259" key="1">
    <source>
        <dbReference type="PROSITE" id="PS51186"/>
    </source>
</evidence>
<dbReference type="AlphaFoldDB" id="Q482W3"/>
<dbReference type="EMBL" id="CP000083">
    <property type="protein sequence ID" value="AAZ25281.1"/>
    <property type="molecule type" value="Genomic_DNA"/>
</dbReference>
<dbReference type="Proteomes" id="UP000000547">
    <property type="component" value="Chromosome"/>
</dbReference>
<feature type="domain" description="N-acetyltransferase" evidence="1">
    <location>
        <begin position="3"/>
        <end position="150"/>
    </location>
</feature>
<dbReference type="RefSeq" id="WP_011042998.1">
    <property type="nucleotide sequence ID" value="NC_003910.7"/>
</dbReference>
<proteinExistence type="predicted"/>
<dbReference type="KEGG" id="cps:CPS_2179"/>
<dbReference type="CDD" id="cd04301">
    <property type="entry name" value="NAT_SF"/>
    <property type="match status" value="1"/>
</dbReference>
<dbReference type="Gene3D" id="3.40.630.30">
    <property type="match status" value="1"/>
</dbReference>
<gene>
    <name evidence="2" type="ordered locus">CPS_2179</name>
</gene>
<evidence type="ECO:0000313" key="3">
    <source>
        <dbReference type="Proteomes" id="UP000000547"/>
    </source>
</evidence>
<dbReference type="InterPro" id="IPR000182">
    <property type="entry name" value="GNAT_dom"/>
</dbReference>
<dbReference type="SUPFAM" id="SSF55729">
    <property type="entry name" value="Acyl-CoA N-acyltransferases (Nat)"/>
    <property type="match status" value="1"/>
</dbReference>
<name>Q482W3_COLP3</name>
<reference evidence="2" key="1">
    <citation type="journal article" date="2005" name="Proc. Natl. Acad. Sci. U.S.A.">
        <title>The psychrophilic lifestyle as revealed by the genome sequence of Colwellia psychrerythraea 34H through genomic and proteomic analyses.</title>
        <authorList>
            <person name="Methe B.A."/>
            <person name="Nelson K.E."/>
            <person name="Deming J.W."/>
            <person name="Momen B."/>
            <person name="Melamud E."/>
            <person name="Zhang X."/>
            <person name="Moult J."/>
            <person name="Madupu R."/>
            <person name="Nelson W.C."/>
            <person name="Dodson R.J."/>
            <person name="Brinkac L.M."/>
            <person name="Daugherty S.C."/>
            <person name="Durkin A.S."/>
            <person name="DeBoy R.T."/>
            <person name="Kolonay J.F."/>
            <person name="Sullivan S.A."/>
            <person name="Zhou L."/>
            <person name="Davidsen T.M."/>
            <person name="Wu M."/>
            <person name="Huston A.L."/>
            <person name="Lewis M."/>
            <person name="Weaver B."/>
            <person name="Weidman J.F."/>
            <person name="Khouri H."/>
            <person name="Utterback T.R."/>
            <person name="Feldblyum T.V."/>
            <person name="Fraser C.M."/>
        </authorList>
    </citation>
    <scope>NUCLEOTIDE SEQUENCE [LARGE SCALE GENOMIC DNA]</scope>
    <source>
        <strain evidence="2">34H</strain>
    </source>
</reference>
<dbReference type="InterPro" id="IPR016181">
    <property type="entry name" value="Acyl_CoA_acyltransferase"/>
</dbReference>
<accession>Q482W3</accession>
<sequence length="151" mass="17222">MINKLDNLNEEVANQIFTVFQNSYKIEAQLIGTLNFPPLLRSAKDIENSKTLFYGFSENECLAAVIEIVLENKQLDINSLTVDPNYFRKGIANKLITYILDKFYFSEAIVETAVVNTPAINLYKKHGFVEFKRWIPSHGIEKLAMSVKATL</sequence>
<dbReference type="HOGENOM" id="CLU_096795_0_1_6"/>
<dbReference type="STRING" id="167879.CPS_2179"/>
<dbReference type="SMR" id="Q482W3"/>
<dbReference type="PROSITE" id="PS51186">
    <property type="entry name" value="GNAT"/>
    <property type="match status" value="1"/>
</dbReference>
<dbReference type="Pfam" id="PF00583">
    <property type="entry name" value="Acetyltransf_1"/>
    <property type="match status" value="1"/>
</dbReference>
<keyword evidence="2" id="KW-0808">Transferase</keyword>
<dbReference type="GO" id="GO:0016747">
    <property type="term" value="F:acyltransferase activity, transferring groups other than amino-acyl groups"/>
    <property type="evidence" value="ECO:0007669"/>
    <property type="project" value="InterPro"/>
</dbReference>
<evidence type="ECO:0000313" key="2">
    <source>
        <dbReference type="EMBL" id="AAZ25281.1"/>
    </source>
</evidence>
<organism evidence="2 3">
    <name type="scientific">Colwellia psychrerythraea (strain 34H / ATCC BAA-681)</name>
    <name type="common">Vibrio psychroerythus</name>
    <dbReference type="NCBI Taxonomy" id="167879"/>
    <lineage>
        <taxon>Bacteria</taxon>
        <taxon>Pseudomonadati</taxon>
        <taxon>Pseudomonadota</taxon>
        <taxon>Gammaproteobacteria</taxon>
        <taxon>Alteromonadales</taxon>
        <taxon>Colwelliaceae</taxon>
        <taxon>Colwellia</taxon>
    </lineage>
</organism>
<protein>
    <submittedName>
        <fullName evidence="2">Acetyltransferase, GNAT family</fullName>
    </submittedName>
</protein>